<evidence type="ECO:0000313" key="3">
    <source>
        <dbReference type="Proteomes" id="UP000536381"/>
    </source>
</evidence>
<sequence>MSVAIRKKSWEEHVSQWLGLALEAVQCNAACRHGLPAEGLQAGMEQEEARGAGRQQQPSASFTERCYGAGPGDCPARQLRSEQADGNDNHEDEEDFLEASTETLVHTSDEDDKRSALSLEELRYHHTAAAAAAAANGPGSEEESLNGAAAPTQVPPVTECDRAPETSQLIGA</sequence>
<reference evidence="2 3" key="1">
    <citation type="submission" date="2019-09" db="EMBL/GenBank/DDBJ databases">
        <title>Bird 10,000 Genomes (B10K) Project - Family phase.</title>
        <authorList>
            <person name="Zhang G."/>
        </authorList>
    </citation>
    <scope>NUCLEOTIDE SEQUENCE [LARGE SCALE GENOMIC DNA]</scope>
    <source>
        <strain evidence="2">B10K-DU-001-42</strain>
        <tissue evidence="2">Muscle</tissue>
    </source>
</reference>
<dbReference type="OrthoDB" id="9393938at2759"/>
<name>A0A7L2J122_9PICI</name>
<keyword evidence="3" id="KW-1185">Reference proteome</keyword>
<feature type="compositionally biased region" description="Basic and acidic residues" evidence="1">
    <location>
        <begin position="107"/>
        <end position="124"/>
    </location>
</feature>
<evidence type="ECO:0000313" key="2">
    <source>
        <dbReference type="EMBL" id="NXR15901.1"/>
    </source>
</evidence>
<organism evidence="2 3">
    <name type="scientific">Semnornis frantzii</name>
    <dbReference type="NCBI Taxonomy" id="91796"/>
    <lineage>
        <taxon>Eukaryota</taxon>
        <taxon>Metazoa</taxon>
        <taxon>Chordata</taxon>
        <taxon>Craniata</taxon>
        <taxon>Vertebrata</taxon>
        <taxon>Euteleostomi</taxon>
        <taxon>Archelosauria</taxon>
        <taxon>Archosauria</taxon>
        <taxon>Dinosauria</taxon>
        <taxon>Saurischia</taxon>
        <taxon>Theropoda</taxon>
        <taxon>Coelurosauria</taxon>
        <taxon>Aves</taxon>
        <taxon>Neognathae</taxon>
        <taxon>Neoaves</taxon>
        <taxon>Telluraves</taxon>
        <taxon>Coraciimorphae</taxon>
        <taxon>Piciformes</taxon>
        <taxon>Ramphastidae</taxon>
        <taxon>Semnornis</taxon>
    </lineage>
</organism>
<proteinExistence type="predicted"/>
<accession>A0A7L2J122</accession>
<evidence type="ECO:0000256" key="1">
    <source>
        <dbReference type="SAM" id="MobiDB-lite"/>
    </source>
</evidence>
<feature type="region of interest" description="Disordered" evidence="1">
    <location>
        <begin position="43"/>
        <end position="172"/>
    </location>
</feature>
<protein>
    <submittedName>
        <fullName evidence="2">RHG07 protein</fullName>
    </submittedName>
</protein>
<comment type="caution">
    <text evidence="2">The sequence shown here is derived from an EMBL/GenBank/DDBJ whole genome shotgun (WGS) entry which is preliminary data.</text>
</comment>
<gene>
    <name evidence="2" type="primary">Dlc1_1</name>
    <name evidence="2" type="ORF">SEMFRA_R02915</name>
</gene>
<feature type="compositionally biased region" description="Basic and acidic residues" evidence="1">
    <location>
        <begin position="79"/>
        <end position="89"/>
    </location>
</feature>
<dbReference type="EMBL" id="VWYK01126933">
    <property type="protein sequence ID" value="NXR15901.1"/>
    <property type="molecule type" value="Genomic_DNA"/>
</dbReference>
<feature type="non-terminal residue" evidence="2">
    <location>
        <position position="1"/>
    </location>
</feature>
<feature type="non-terminal residue" evidence="2">
    <location>
        <position position="172"/>
    </location>
</feature>
<dbReference type="Proteomes" id="UP000536381">
    <property type="component" value="Unassembled WGS sequence"/>
</dbReference>
<dbReference type="AlphaFoldDB" id="A0A7L2J122"/>